<dbReference type="PANTHER" id="PTHR43344:SF2">
    <property type="entry name" value="PHOSPHOSERINE PHOSPHATASE"/>
    <property type="match status" value="1"/>
</dbReference>
<reference evidence="13" key="1">
    <citation type="submission" date="2021-02" db="EMBL/GenBank/DDBJ databases">
        <authorList>
            <person name="Nowell W R."/>
        </authorList>
    </citation>
    <scope>NUCLEOTIDE SEQUENCE</scope>
    <source>
        <strain evidence="13">Ploen Becks lab</strain>
    </source>
</reference>
<evidence type="ECO:0000256" key="9">
    <source>
        <dbReference type="ARBA" id="ARBA00022842"/>
    </source>
</evidence>
<dbReference type="NCBIfam" id="TIGR00338">
    <property type="entry name" value="serB"/>
    <property type="match status" value="1"/>
</dbReference>
<evidence type="ECO:0000256" key="5">
    <source>
        <dbReference type="ARBA" id="ARBA00015196"/>
    </source>
</evidence>
<feature type="active site" description="Proton donor" evidence="12">
    <location>
        <position position="22"/>
    </location>
</feature>
<comment type="pathway">
    <text evidence="2">Amino-acid biosynthesis; L-serine biosynthesis; L-serine from 3-phospho-D-glycerate: step 3/3.</text>
</comment>
<name>A0A813M3B0_9BILA</name>
<evidence type="ECO:0000256" key="12">
    <source>
        <dbReference type="PIRSR" id="PIRSR604469-1"/>
    </source>
</evidence>
<gene>
    <name evidence="13" type="ORF">OXX778_LOCUS975</name>
</gene>
<dbReference type="Proteomes" id="UP000663879">
    <property type="component" value="Unassembled WGS sequence"/>
</dbReference>
<comment type="caution">
    <text evidence="13">The sequence shown here is derived from an EMBL/GenBank/DDBJ whole genome shotgun (WGS) entry which is preliminary data.</text>
</comment>
<organism evidence="13 14">
    <name type="scientific">Brachionus calyciflorus</name>
    <dbReference type="NCBI Taxonomy" id="104777"/>
    <lineage>
        <taxon>Eukaryota</taxon>
        <taxon>Metazoa</taxon>
        <taxon>Spiralia</taxon>
        <taxon>Gnathifera</taxon>
        <taxon>Rotifera</taxon>
        <taxon>Eurotatoria</taxon>
        <taxon>Monogononta</taxon>
        <taxon>Pseudotrocha</taxon>
        <taxon>Ploima</taxon>
        <taxon>Brachionidae</taxon>
        <taxon>Brachionus</taxon>
    </lineage>
</organism>
<dbReference type="CDD" id="cd04309">
    <property type="entry name" value="HAD_PSP_eu"/>
    <property type="match status" value="1"/>
</dbReference>
<dbReference type="PANTHER" id="PTHR43344">
    <property type="entry name" value="PHOSPHOSERINE PHOSPHATASE"/>
    <property type="match status" value="1"/>
</dbReference>
<dbReference type="SUPFAM" id="SSF56784">
    <property type="entry name" value="HAD-like"/>
    <property type="match status" value="1"/>
</dbReference>
<keyword evidence="7" id="KW-0479">Metal-binding</keyword>
<dbReference type="Gene3D" id="1.10.150.210">
    <property type="entry name" value="Phosphoserine phosphatase, domain 2"/>
    <property type="match status" value="1"/>
</dbReference>
<dbReference type="NCBIfam" id="TIGR01488">
    <property type="entry name" value="HAD-SF-IB"/>
    <property type="match status" value="1"/>
</dbReference>
<keyword evidence="9" id="KW-0460">Magnesium</keyword>
<comment type="similarity">
    <text evidence="3">Belongs to the HAD-like hydrolase superfamily. SerB family.</text>
</comment>
<dbReference type="InterPro" id="IPR023214">
    <property type="entry name" value="HAD_sf"/>
</dbReference>
<evidence type="ECO:0000256" key="3">
    <source>
        <dbReference type="ARBA" id="ARBA00009184"/>
    </source>
</evidence>
<dbReference type="UniPathway" id="UPA00135">
    <property type="reaction ID" value="UER00198"/>
</dbReference>
<sequence>MNRKSKVELVSLWKSADCVCFDVDSTVCVNEAIDDLAEYAGVGSQVQELTLKAMGGNMTFKQALQMRLSIIRPSKNIIDGFNRSDKCQLTPKIKDLINTLHDRNIPVYLVSGGFRVFINPVAELLNIKTERVFANTIKFDHNDEYENFDESELTCESGGKGKVIQLLKDTHGYNRVVMIGDGWTDFESCPPADGFIGFGGNAVREKVKSNSEWFVHDFQELIDVLIN</sequence>
<dbReference type="AlphaFoldDB" id="A0A813M3B0"/>
<evidence type="ECO:0000256" key="6">
    <source>
        <dbReference type="ARBA" id="ARBA00022605"/>
    </source>
</evidence>
<evidence type="ECO:0000256" key="4">
    <source>
        <dbReference type="ARBA" id="ARBA00012640"/>
    </source>
</evidence>
<dbReference type="InterPro" id="IPR050582">
    <property type="entry name" value="HAD-like_SerB"/>
</dbReference>
<evidence type="ECO:0000256" key="1">
    <source>
        <dbReference type="ARBA" id="ARBA00001946"/>
    </source>
</evidence>
<dbReference type="FunFam" id="3.40.50.1000:FF:000077">
    <property type="entry name" value="Phosphoserine phosphatase, chloroplastic"/>
    <property type="match status" value="1"/>
</dbReference>
<keyword evidence="8" id="KW-0378">Hydrolase</keyword>
<dbReference type="EMBL" id="CAJNOC010000056">
    <property type="protein sequence ID" value="CAF0710412.1"/>
    <property type="molecule type" value="Genomic_DNA"/>
</dbReference>
<evidence type="ECO:0000256" key="7">
    <source>
        <dbReference type="ARBA" id="ARBA00022723"/>
    </source>
</evidence>
<evidence type="ECO:0000313" key="14">
    <source>
        <dbReference type="Proteomes" id="UP000663879"/>
    </source>
</evidence>
<evidence type="ECO:0000256" key="10">
    <source>
        <dbReference type="ARBA" id="ARBA00023299"/>
    </source>
</evidence>
<dbReference type="GO" id="GO:0006564">
    <property type="term" value="P:L-serine biosynthetic process"/>
    <property type="evidence" value="ECO:0007669"/>
    <property type="project" value="UniProtKB-KW"/>
</dbReference>
<comment type="cofactor">
    <cofactor evidence="1">
        <name>Mg(2+)</name>
        <dbReference type="ChEBI" id="CHEBI:18420"/>
    </cofactor>
</comment>
<dbReference type="GO" id="GO:0005737">
    <property type="term" value="C:cytoplasm"/>
    <property type="evidence" value="ECO:0007669"/>
    <property type="project" value="TreeGrafter"/>
</dbReference>
<feature type="active site" description="Proton donor" evidence="12">
    <location>
        <position position="24"/>
    </location>
</feature>
<evidence type="ECO:0000313" key="13">
    <source>
        <dbReference type="EMBL" id="CAF0710412.1"/>
    </source>
</evidence>
<proteinExistence type="inferred from homology"/>
<dbReference type="InterPro" id="IPR004469">
    <property type="entry name" value="PSP"/>
</dbReference>
<dbReference type="EC" id="3.1.3.3" evidence="4"/>
<evidence type="ECO:0000256" key="8">
    <source>
        <dbReference type="ARBA" id="ARBA00022801"/>
    </source>
</evidence>
<keyword evidence="14" id="KW-1185">Reference proteome</keyword>
<dbReference type="GO" id="GO:0036424">
    <property type="term" value="F:L-phosphoserine phosphatase activity"/>
    <property type="evidence" value="ECO:0007669"/>
    <property type="project" value="InterPro"/>
</dbReference>
<keyword evidence="6" id="KW-0028">Amino-acid biosynthesis</keyword>
<evidence type="ECO:0000256" key="11">
    <source>
        <dbReference type="ARBA" id="ARBA00031693"/>
    </source>
</evidence>
<dbReference type="InterPro" id="IPR036412">
    <property type="entry name" value="HAD-like_sf"/>
</dbReference>
<accession>A0A813M3B0</accession>
<keyword evidence="10" id="KW-0718">Serine biosynthesis</keyword>
<dbReference type="Gene3D" id="3.40.50.1000">
    <property type="entry name" value="HAD superfamily/HAD-like"/>
    <property type="match status" value="1"/>
</dbReference>
<dbReference type="Pfam" id="PF00702">
    <property type="entry name" value="Hydrolase"/>
    <property type="match status" value="1"/>
</dbReference>
<evidence type="ECO:0000256" key="2">
    <source>
        <dbReference type="ARBA" id="ARBA00005135"/>
    </source>
</evidence>
<protein>
    <recommendedName>
        <fullName evidence="5">Phosphoserine phosphatase</fullName>
        <ecNumber evidence="4">3.1.3.3</ecNumber>
    </recommendedName>
    <alternativeName>
        <fullName evidence="11">O-phosphoserine phosphohydrolase</fullName>
    </alternativeName>
</protein>
<dbReference type="GO" id="GO:0000287">
    <property type="term" value="F:magnesium ion binding"/>
    <property type="evidence" value="ECO:0007669"/>
    <property type="project" value="TreeGrafter"/>
</dbReference>
<dbReference type="OrthoDB" id="27226at2759"/>